<dbReference type="AlphaFoldDB" id="G3HKR1"/>
<organism evidence="5 6">
    <name type="scientific">Cricetulus griseus</name>
    <name type="common">Chinese hamster</name>
    <name type="synonym">Cricetulus barabensis griseus</name>
    <dbReference type="NCBI Taxonomy" id="10029"/>
    <lineage>
        <taxon>Eukaryota</taxon>
        <taxon>Metazoa</taxon>
        <taxon>Chordata</taxon>
        <taxon>Craniata</taxon>
        <taxon>Vertebrata</taxon>
        <taxon>Euteleostomi</taxon>
        <taxon>Mammalia</taxon>
        <taxon>Eutheria</taxon>
        <taxon>Euarchontoglires</taxon>
        <taxon>Glires</taxon>
        <taxon>Rodentia</taxon>
        <taxon>Myomorpha</taxon>
        <taxon>Muroidea</taxon>
        <taxon>Cricetidae</taxon>
        <taxon>Cricetinae</taxon>
        <taxon>Cricetulus</taxon>
    </lineage>
</organism>
<dbReference type="PANTHER" id="PTHR16184">
    <property type="entry name" value="ELONGATOR COMPLEX PROTEIN 6"/>
    <property type="match status" value="1"/>
</dbReference>
<reference evidence="6" key="1">
    <citation type="journal article" date="2011" name="Nat. Biotechnol.">
        <title>The genomic sequence of the Chinese hamster ovary (CHO)-K1 cell line.</title>
        <authorList>
            <person name="Xu X."/>
            <person name="Nagarajan H."/>
            <person name="Lewis N.E."/>
            <person name="Pan S."/>
            <person name="Cai Z."/>
            <person name="Liu X."/>
            <person name="Chen W."/>
            <person name="Xie M."/>
            <person name="Wang W."/>
            <person name="Hammond S."/>
            <person name="Andersen M.R."/>
            <person name="Neff N."/>
            <person name="Passarelli B."/>
            <person name="Koh W."/>
            <person name="Fan H.C."/>
            <person name="Wang J."/>
            <person name="Gui Y."/>
            <person name="Lee K.H."/>
            <person name="Betenbaugh M.J."/>
            <person name="Quake S.R."/>
            <person name="Famili I."/>
            <person name="Palsson B.O."/>
            <person name="Wang J."/>
        </authorList>
    </citation>
    <scope>NUCLEOTIDE SEQUENCE [LARGE SCALE GENOMIC DNA]</scope>
    <source>
        <strain evidence="6">CHO K1 cell line</strain>
    </source>
</reference>
<evidence type="ECO:0000256" key="3">
    <source>
        <dbReference type="ARBA" id="ARBA00020263"/>
    </source>
</evidence>
<evidence type="ECO:0000313" key="5">
    <source>
        <dbReference type="EMBL" id="EGV92150.1"/>
    </source>
</evidence>
<dbReference type="InterPro" id="IPR027417">
    <property type="entry name" value="P-loop_NTPase"/>
</dbReference>
<evidence type="ECO:0000256" key="4">
    <source>
        <dbReference type="ARBA" id="ARBA00045027"/>
    </source>
</evidence>
<dbReference type="STRING" id="10029.G3HKR1"/>
<dbReference type="Gene3D" id="3.40.50.300">
    <property type="entry name" value="P-loop containing nucleotide triphosphate hydrolases"/>
    <property type="match status" value="1"/>
</dbReference>
<evidence type="ECO:0000256" key="2">
    <source>
        <dbReference type="ARBA" id="ARBA00008837"/>
    </source>
</evidence>
<accession>G3HKR1</accession>
<evidence type="ECO:0000256" key="1">
    <source>
        <dbReference type="ARBA" id="ARBA00005043"/>
    </source>
</evidence>
<proteinExistence type="inferred from homology"/>
<dbReference type="Pfam" id="PF09807">
    <property type="entry name" value="ELP6"/>
    <property type="match status" value="1"/>
</dbReference>
<dbReference type="InterPro" id="IPR018627">
    <property type="entry name" value="ELP6"/>
</dbReference>
<gene>
    <name evidence="5" type="ORF">I79_011290</name>
</gene>
<dbReference type="EMBL" id="JH000468">
    <property type="protein sequence ID" value="EGV92150.1"/>
    <property type="molecule type" value="Genomic_DNA"/>
</dbReference>
<comment type="pathway">
    <text evidence="1">tRNA modification; 5-methoxycarbonylmethyl-2-thiouridine-tRNA biosynthesis.</text>
</comment>
<name>G3HKR1_CRIGR</name>
<dbReference type="InParanoid" id="G3HKR1"/>
<dbReference type="PANTHER" id="PTHR16184:SF6">
    <property type="entry name" value="ELONGATOR COMPLEX PROTEIN 6"/>
    <property type="match status" value="1"/>
</dbReference>
<evidence type="ECO:0000313" key="6">
    <source>
        <dbReference type="Proteomes" id="UP000001075"/>
    </source>
</evidence>
<sequence length="300" mass="32592">MFPELNNLLGTTPDGTEQGKLTLLCDAKTDGSFLVHHFLSFYLKANCKVCFVALVQSFSHYNIVAQKLGVSLTAAREQGQLVFLEGLKSSVDIFFHAQEEPHPLQFLREASAGNLQSLYQFVRDSLKPVDSGETPWKFPVLLVDNLSVLLSLGLEAVAVLDFMQYCRATVCCELKEEAVVAAAGMGSALREAMQRLGVETLKAWYLFGKEQVSILCLMQGNVVALVHDNRDAEDKENGILLNGLSHQSHLVLRAEGLATGFCKDVHGQVLGLPVGCFVWKGNLGVLSLESVSRGPAPGGV</sequence>
<dbReference type="UniPathway" id="UPA00988"/>
<dbReference type="FunCoup" id="G3HKR1">
    <property type="interactions" value="1686"/>
</dbReference>
<dbReference type="CDD" id="cd19495">
    <property type="entry name" value="Elp6"/>
    <property type="match status" value="1"/>
</dbReference>
<dbReference type="Proteomes" id="UP000001075">
    <property type="component" value="Unassembled WGS sequence"/>
</dbReference>
<dbReference type="GO" id="GO:0033588">
    <property type="term" value="C:elongator holoenzyme complex"/>
    <property type="evidence" value="ECO:0007669"/>
    <property type="project" value="InterPro"/>
</dbReference>
<comment type="similarity">
    <text evidence="2">Belongs to the ELP6 family.</text>
</comment>
<dbReference type="GO" id="GO:0002098">
    <property type="term" value="P:tRNA wobble uridine modification"/>
    <property type="evidence" value="ECO:0007669"/>
    <property type="project" value="InterPro"/>
</dbReference>
<protein>
    <recommendedName>
        <fullName evidence="3">Elongator complex protein 6</fullName>
    </recommendedName>
    <alternativeName>
        <fullName evidence="4">Protein TMEM103</fullName>
    </alternativeName>
</protein>